<dbReference type="EMBL" id="CAEZYQ010000001">
    <property type="protein sequence ID" value="CAB4726786.1"/>
    <property type="molecule type" value="Genomic_DNA"/>
</dbReference>
<accession>A0A6J6RWA3</accession>
<proteinExistence type="predicted"/>
<reference evidence="1" key="1">
    <citation type="submission" date="2020-05" db="EMBL/GenBank/DDBJ databases">
        <authorList>
            <person name="Chiriac C."/>
            <person name="Salcher M."/>
            <person name="Ghai R."/>
            <person name="Kavagutti S V."/>
        </authorList>
    </citation>
    <scope>NUCLEOTIDE SEQUENCE</scope>
</reference>
<gene>
    <name evidence="1" type="ORF">UFOPK2761_00223</name>
</gene>
<protein>
    <submittedName>
        <fullName evidence="1">Unannotated protein</fullName>
    </submittedName>
</protein>
<name>A0A6J6RWA3_9ZZZZ</name>
<dbReference type="AlphaFoldDB" id="A0A6J6RWA3"/>
<evidence type="ECO:0000313" key="1">
    <source>
        <dbReference type="EMBL" id="CAB4726786.1"/>
    </source>
</evidence>
<organism evidence="1">
    <name type="scientific">freshwater metagenome</name>
    <dbReference type="NCBI Taxonomy" id="449393"/>
    <lineage>
        <taxon>unclassified sequences</taxon>
        <taxon>metagenomes</taxon>
        <taxon>ecological metagenomes</taxon>
    </lineage>
</organism>
<sequence>MDHRSTTRAVHSRAPRILAGLLLALSMIVAGPSATAKKSEVEKEMFDCRASSSVRLKIVPRDSGILEVTAIVFSEDDDVWDWKLRHNGELSGKGTVKAKDADRSFKVVRDMADFPGPDDVDFRAQNTATNEVCRASLTY</sequence>